<evidence type="ECO:0000256" key="4">
    <source>
        <dbReference type="ARBA" id="ARBA00023136"/>
    </source>
</evidence>
<keyword evidence="2 5" id="KW-0812">Transmembrane</keyword>
<keyword evidence="8" id="KW-1185">Reference proteome</keyword>
<feature type="domain" description="HTTM-like" evidence="6">
    <location>
        <begin position="13"/>
        <end position="269"/>
    </location>
</feature>
<feature type="transmembrane region" description="Helical" evidence="5">
    <location>
        <begin position="232"/>
        <end position="265"/>
    </location>
</feature>
<evidence type="ECO:0000259" key="6">
    <source>
        <dbReference type="SMART" id="SM00752"/>
    </source>
</evidence>
<accession>A0ABS7G1E0</accession>
<dbReference type="SMART" id="SM00752">
    <property type="entry name" value="HTTM"/>
    <property type="match status" value="1"/>
</dbReference>
<reference evidence="7 8" key="1">
    <citation type="submission" date="2021-07" db="EMBL/GenBank/DDBJ databases">
        <title>Actinomadura sp. PM05-2 isolated from lichen.</title>
        <authorList>
            <person name="Somphong A."/>
            <person name="Phongsopitanun W."/>
            <person name="Tanasupawat S."/>
            <person name="Peongsungnone V."/>
        </authorList>
    </citation>
    <scope>NUCLEOTIDE SEQUENCE [LARGE SCALE GENOMIC DNA]</scope>
    <source>
        <strain evidence="7 8">PM05-2</strain>
    </source>
</reference>
<dbReference type="InterPro" id="IPR011020">
    <property type="entry name" value="HTTM-like"/>
</dbReference>
<comment type="caution">
    <text evidence="7">The sequence shown here is derived from an EMBL/GenBank/DDBJ whole genome shotgun (WGS) entry which is preliminary data.</text>
</comment>
<dbReference type="RefSeq" id="WP_220169753.1">
    <property type="nucleotide sequence ID" value="NZ_JAIBOA010000024.1"/>
</dbReference>
<dbReference type="InterPro" id="IPR053934">
    <property type="entry name" value="HTTM_dom"/>
</dbReference>
<comment type="subcellular location">
    <subcellularLocation>
        <location evidence="1">Endomembrane system</location>
        <topology evidence="1">Multi-pass membrane protein</topology>
    </subcellularLocation>
</comment>
<proteinExistence type="predicted"/>
<evidence type="ECO:0000256" key="1">
    <source>
        <dbReference type="ARBA" id="ARBA00004127"/>
    </source>
</evidence>
<organism evidence="7 8">
    <name type="scientific">Actinomadura parmotrematis</name>
    <dbReference type="NCBI Taxonomy" id="2864039"/>
    <lineage>
        <taxon>Bacteria</taxon>
        <taxon>Bacillati</taxon>
        <taxon>Actinomycetota</taxon>
        <taxon>Actinomycetes</taxon>
        <taxon>Streptosporangiales</taxon>
        <taxon>Thermomonosporaceae</taxon>
        <taxon>Actinomadura</taxon>
    </lineage>
</organism>
<keyword evidence="4 5" id="KW-0472">Membrane</keyword>
<evidence type="ECO:0000313" key="8">
    <source>
        <dbReference type="Proteomes" id="UP000774570"/>
    </source>
</evidence>
<gene>
    <name evidence="7" type="ORF">K1Y72_29400</name>
</gene>
<evidence type="ECO:0000256" key="3">
    <source>
        <dbReference type="ARBA" id="ARBA00022989"/>
    </source>
</evidence>
<dbReference type="Pfam" id="PF05090">
    <property type="entry name" value="HTTM"/>
    <property type="match status" value="1"/>
</dbReference>
<name>A0ABS7G1E0_9ACTN</name>
<dbReference type="Proteomes" id="UP000774570">
    <property type="component" value="Unassembled WGS sequence"/>
</dbReference>
<feature type="transmembrane region" description="Helical" evidence="5">
    <location>
        <begin position="95"/>
        <end position="115"/>
    </location>
</feature>
<feature type="transmembrane region" description="Helical" evidence="5">
    <location>
        <begin position="72"/>
        <end position="88"/>
    </location>
</feature>
<evidence type="ECO:0000256" key="5">
    <source>
        <dbReference type="SAM" id="Phobius"/>
    </source>
</evidence>
<keyword evidence="3 5" id="KW-1133">Transmembrane helix</keyword>
<evidence type="ECO:0000313" key="7">
    <source>
        <dbReference type="EMBL" id="MBW8486516.1"/>
    </source>
</evidence>
<protein>
    <recommendedName>
        <fullName evidence="6">HTTM-like domain-containing protein</fullName>
    </recommendedName>
</protein>
<feature type="transmembrane region" description="Helical" evidence="5">
    <location>
        <begin position="12"/>
        <end position="32"/>
    </location>
</feature>
<dbReference type="EMBL" id="JAIBOA010000024">
    <property type="protein sequence ID" value="MBW8486516.1"/>
    <property type="molecule type" value="Genomic_DNA"/>
</dbReference>
<evidence type="ECO:0000256" key="2">
    <source>
        <dbReference type="ARBA" id="ARBA00022692"/>
    </source>
</evidence>
<feature type="transmembrane region" description="Helical" evidence="5">
    <location>
        <begin position="121"/>
        <end position="138"/>
    </location>
</feature>
<sequence>MSAPAAAWRRWWFGPVPLARIAWLRILAYGFLPFDMLLLTGSTLAHARLPADLYQPVRLARWLHLPAPTPDAMHALLAVTLAAALVAVTGRLPRLAGYTAALGYLWWVLISMSYGKVDHDHLALVVALLVLPTAGRASVRDRDAGEDAAWAARCIQLAVVAAYFLSTWAKVRFGGFPAWPNGATMQWALSRRGTPLGRELIGWTVPLKISQWFTMAAEAASPALLFLRGRPLYLAVAGFAGFHAVTYALMSIHFLPHAIWLAAFLPLERLSDRLPARPGGPRAKAPVPAPARAA</sequence>